<evidence type="ECO:0000256" key="2">
    <source>
        <dbReference type="ARBA" id="ARBA00022525"/>
    </source>
</evidence>
<dbReference type="GO" id="GO:0006508">
    <property type="term" value="P:proteolysis"/>
    <property type="evidence" value="ECO:0007669"/>
    <property type="project" value="UniProtKB-KW"/>
</dbReference>
<comment type="subcellular location">
    <subcellularLocation>
        <location evidence="1">Secreted</location>
    </subcellularLocation>
</comment>
<evidence type="ECO:0000256" key="6">
    <source>
        <dbReference type="ARBA" id="ARBA00023157"/>
    </source>
</evidence>
<dbReference type="InterPro" id="IPR001254">
    <property type="entry name" value="Trypsin_dom"/>
</dbReference>
<keyword evidence="4 7" id="KW-0378">Hydrolase</keyword>
<dbReference type="Gene3D" id="2.40.10.10">
    <property type="entry name" value="Trypsin-like serine proteases"/>
    <property type="match status" value="1"/>
</dbReference>
<dbReference type="EMBL" id="OC880975">
    <property type="protein sequence ID" value="CAD7642036.1"/>
    <property type="molecule type" value="Genomic_DNA"/>
</dbReference>
<proteinExistence type="predicted"/>
<dbReference type="Pfam" id="PF00089">
    <property type="entry name" value="Trypsin"/>
    <property type="match status" value="1"/>
</dbReference>
<evidence type="ECO:0000256" key="7">
    <source>
        <dbReference type="RuleBase" id="RU363034"/>
    </source>
</evidence>
<dbReference type="PROSITE" id="PS00135">
    <property type="entry name" value="TRYPSIN_SER"/>
    <property type="match status" value="1"/>
</dbReference>
<dbReference type="InterPro" id="IPR018114">
    <property type="entry name" value="TRYPSIN_HIS"/>
</dbReference>
<dbReference type="PROSITE" id="PS50240">
    <property type="entry name" value="TRYPSIN_DOM"/>
    <property type="match status" value="1"/>
</dbReference>
<accession>A0A7R9QDS8</accession>
<dbReference type="InterPro" id="IPR001314">
    <property type="entry name" value="Peptidase_S1A"/>
</dbReference>
<evidence type="ECO:0000256" key="1">
    <source>
        <dbReference type="ARBA" id="ARBA00004613"/>
    </source>
</evidence>
<dbReference type="GO" id="GO:0005576">
    <property type="term" value="C:extracellular region"/>
    <property type="evidence" value="ECO:0007669"/>
    <property type="project" value="UniProtKB-SubCell"/>
</dbReference>
<dbReference type="SMART" id="SM00020">
    <property type="entry name" value="Tryp_SPc"/>
    <property type="match status" value="1"/>
</dbReference>
<evidence type="ECO:0000313" key="9">
    <source>
        <dbReference type="EMBL" id="CAD7642036.1"/>
    </source>
</evidence>
<keyword evidence="3 7" id="KW-0645">Protease</keyword>
<keyword evidence="2" id="KW-0964">Secreted</keyword>
<dbReference type="InterPro" id="IPR009003">
    <property type="entry name" value="Peptidase_S1_PA"/>
</dbReference>
<evidence type="ECO:0000256" key="4">
    <source>
        <dbReference type="ARBA" id="ARBA00022801"/>
    </source>
</evidence>
<dbReference type="EMBL" id="CAJPIZ010026400">
    <property type="protein sequence ID" value="CAG2119009.1"/>
    <property type="molecule type" value="Genomic_DNA"/>
</dbReference>
<keyword evidence="10" id="KW-1185">Reference proteome</keyword>
<dbReference type="PROSITE" id="PS00134">
    <property type="entry name" value="TRYPSIN_HIS"/>
    <property type="match status" value="1"/>
</dbReference>
<dbReference type="SUPFAM" id="SSF50494">
    <property type="entry name" value="Trypsin-like serine proteases"/>
    <property type="match status" value="1"/>
</dbReference>
<dbReference type="InterPro" id="IPR043504">
    <property type="entry name" value="Peptidase_S1_PA_chymotrypsin"/>
</dbReference>
<name>A0A7R9QDS8_9ACAR</name>
<reference evidence="9" key="1">
    <citation type="submission" date="2020-11" db="EMBL/GenBank/DDBJ databases">
        <authorList>
            <person name="Tran Van P."/>
        </authorList>
    </citation>
    <scope>NUCLEOTIDE SEQUENCE</scope>
</reference>
<evidence type="ECO:0000313" key="10">
    <source>
        <dbReference type="Proteomes" id="UP000759131"/>
    </source>
</evidence>
<evidence type="ECO:0000256" key="5">
    <source>
        <dbReference type="ARBA" id="ARBA00022825"/>
    </source>
</evidence>
<organism evidence="9">
    <name type="scientific">Medioppia subpectinata</name>
    <dbReference type="NCBI Taxonomy" id="1979941"/>
    <lineage>
        <taxon>Eukaryota</taxon>
        <taxon>Metazoa</taxon>
        <taxon>Ecdysozoa</taxon>
        <taxon>Arthropoda</taxon>
        <taxon>Chelicerata</taxon>
        <taxon>Arachnida</taxon>
        <taxon>Acari</taxon>
        <taxon>Acariformes</taxon>
        <taxon>Sarcoptiformes</taxon>
        <taxon>Oribatida</taxon>
        <taxon>Brachypylina</taxon>
        <taxon>Oppioidea</taxon>
        <taxon>Oppiidae</taxon>
        <taxon>Medioppia</taxon>
    </lineage>
</organism>
<dbReference type="AlphaFoldDB" id="A0A7R9QDS8"/>
<dbReference type="OrthoDB" id="425190at2759"/>
<feature type="non-terminal residue" evidence="9">
    <location>
        <position position="1"/>
    </location>
</feature>
<dbReference type="PRINTS" id="PR00722">
    <property type="entry name" value="CHYMOTRYPSIN"/>
</dbReference>
<keyword evidence="5 7" id="KW-0720">Serine protease</keyword>
<evidence type="ECO:0000256" key="3">
    <source>
        <dbReference type="ARBA" id="ARBA00022670"/>
    </source>
</evidence>
<keyword evidence="6" id="KW-1015">Disulfide bond</keyword>
<feature type="domain" description="Peptidase S1" evidence="8">
    <location>
        <begin position="1"/>
        <end position="236"/>
    </location>
</feature>
<evidence type="ECO:0000259" key="8">
    <source>
        <dbReference type="PROSITE" id="PS50240"/>
    </source>
</evidence>
<dbReference type="CDD" id="cd00190">
    <property type="entry name" value="Tryp_SPc"/>
    <property type="match status" value="1"/>
</dbReference>
<protein>
    <recommendedName>
        <fullName evidence="8">Peptidase S1 domain-containing protein</fullName>
    </recommendedName>
</protein>
<sequence>AAVFIEDSDNLGSFSAQCGGTLISSDSIITASHCVVEGGRALAPNRIKIRLGEHNIYRKTKDDAEVDYNVIKVTAHPDFEPQTYKNDVAILQLAQKVRFNRRVWPICLPYDTKVLTSEDNIGRSGHIIGWGKVEFNGKASEELREADVTIMSSKECGKAFDRIVTITDEYLCAGTVGSTRDSCQGDSGGPLIQIDPQNRRYYLTGIVSFGKRCATPGFPGVYAKVSHFLHWIANNI</sequence>
<dbReference type="InterPro" id="IPR033116">
    <property type="entry name" value="TRYPSIN_SER"/>
</dbReference>
<gene>
    <name evidence="9" type="ORF">OSB1V03_LOCUS18959</name>
</gene>
<dbReference type="FunFam" id="2.40.10.10:FF:000015">
    <property type="entry name" value="Atrial natriuretic peptide-converting enzyme"/>
    <property type="match status" value="1"/>
</dbReference>
<dbReference type="GO" id="GO:0004252">
    <property type="term" value="F:serine-type endopeptidase activity"/>
    <property type="evidence" value="ECO:0007669"/>
    <property type="project" value="InterPro"/>
</dbReference>
<dbReference type="Proteomes" id="UP000759131">
    <property type="component" value="Unassembled WGS sequence"/>
</dbReference>
<dbReference type="PANTHER" id="PTHR24252:SF7">
    <property type="entry name" value="HYALIN"/>
    <property type="match status" value="1"/>
</dbReference>
<dbReference type="PANTHER" id="PTHR24252">
    <property type="entry name" value="ACROSIN-RELATED"/>
    <property type="match status" value="1"/>
</dbReference>